<reference evidence="2 3" key="1">
    <citation type="journal article" date="2021" name="Plant Biotechnol. J.">
        <title>Multi-omics assisted identification of the key and species-specific regulatory components of drought-tolerant mechanisms in Gossypium stocksii.</title>
        <authorList>
            <person name="Yu D."/>
            <person name="Ke L."/>
            <person name="Zhang D."/>
            <person name="Wu Y."/>
            <person name="Sun Y."/>
            <person name="Mei J."/>
            <person name="Sun J."/>
            <person name="Sun Y."/>
        </authorList>
    </citation>
    <scope>NUCLEOTIDE SEQUENCE [LARGE SCALE GENOMIC DNA]</scope>
    <source>
        <strain evidence="3">cv. E1</strain>
        <tissue evidence="2">Leaf</tissue>
    </source>
</reference>
<evidence type="ECO:0000313" key="2">
    <source>
        <dbReference type="EMBL" id="KAH1046986.1"/>
    </source>
</evidence>
<dbReference type="Pfam" id="PF13456">
    <property type="entry name" value="RVT_3"/>
    <property type="match status" value="1"/>
</dbReference>
<accession>A0A9D3UKE3</accession>
<dbReference type="AlphaFoldDB" id="A0A9D3UKE3"/>
<dbReference type="GO" id="GO:0003676">
    <property type="term" value="F:nucleic acid binding"/>
    <property type="evidence" value="ECO:0007669"/>
    <property type="project" value="InterPro"/>
</dbReference>
<organism evidence="2 3">
    <name type="scientific">Gossypium stocksii</name>
    <dbReference type="NCBI Taxonomy" id="47602"/>
    <lineage>
        <taxon>Eukaryota</taxon>
        <taxon>Viridiplantae</taxon>
        <taxon>Streptophyta</taxon>
        <taxon>Embryophyta</taxon>
        <taxon>Tracheophyta</taxon>
        <taxon>Spermatophyta</taxon>
        <taxon>Magnoliopsida</taxon>
        <taxon>eudicotyledons</taxon>
        <taxon>Gunneridae</taxon>
        <taxon>Pentapetalae</taxon>
        <taxon>rosids</taxon>
        <taxon>malvids</taxon>
        <taxon>Malvales</taxon>
        <taxon>Malvaceae</taxon>
        <taxon>Malvoideae</taxon>
        <taxon>Gossypium</taxon>
    </lineage>
</organism>
<dbReference type="OrthoDB" id="1748820at2759"/>
<dbReference type="EMBL" id="JAIQCV010000011">
    <property type="protein sequence ID" value="KAH1046986.1"/>
    <property type="molecule type" value="Genomic_DNA"/>
</dbReference>
<dbReference type="Proteomes" id="UP000828251">
    <property type="component" value="Unassembled WGS sequence"/>
</dbReference>
<keyword evidence="3" id="KW-1185">Reference proteome</keyword>
<dbReference type="InterPro" id="IPR002156">
    <property type="entry name" value="RNaseH_domain"/>
</dbReference>
<evidence type="ECO:0000259" key="1">
    <source>
        <dbReference type="Pfam" id="PF13456"/>
    </source>
</evidence>
<gene>
    <name evidence="2" type="ORF">J1N35_037770</name>
</gene>
<dbReference type="GO" id="GO:0004523">
    <property type="term" value="F:RNA-DNA hybrid ribonuclease activity"/>
    <property type="evidence" value="ECO:0007669"/>
    <property type="project" value="InterPro"/>
</dbReference>
<protein>
    <recommendedName>
        <fullName evidence="1">RNase H type-1 domain-containing protein</fullName>
    </recommendedName>
</protein>
<comment type="caution">
    <text evidence="2">The sequence shown here is derived from an EMBL/GenBank/DDBJ whole genome shotgun (WGS) entry which is preliminary data.</text>
</comment>
<proteinExistence type="predicted"/>
<name>A0A9D3UKE3_9ROSI</name>
<feature type="domain" description="RNase H type-1" evidence="1">
    <location>
        <begin position="233"/>
        <end position="286"/>
    </location>
</feature>
<sequence>MDSFPKCIMDEHNNALMGVFKEEVVDAVKSIEPLKAPEGFSRLINIAKREGRLLGARISRSNILVSHLFFADDNILFGEVSREGANNMKRVIQEYEKILSQLVNFEKSLIYFSSNVDVETQGWKIIIQPDCLFARAMKSKYFPKGEFMSAELGFYPSYTWPSIWGAKYLLEEGIGWRIGDCNSVNIWNDRWIPGHGNGRIRCQQMDIRYCFFTQQVLGGWEFQIPHAIEIQIGGNDPLIVEERACLQDVTLAEELGFRDICVEGDTLSIIRKLNFEEEDRSSVRSLI</sequence>
<evidence type="ECO:0000313" key="3">
    <source>
        <dbReference type="Proteomes" id="UP000828251"/>
    </source>
</evidence>